<protein>
    <recommendedName>
        <fullName evidence="3">LVIVD repeat-containing protein</fullName>
    </recommendedName>
</protein>
<dbReference type="Pfam" id="PF08309">
    <property type="entry name" value="LVIVD"/>
    <property type="match status" value="1"/>
</dbReference>
<reference evidence="1 2" key="1">
    <citation type="journal article" date="2015" name="Microbiome">
        <title>Genomic resolution of linkages in carbon, nitrogen, and sulfur cycling among widespread estuary sediment bacteria.</title>
        <authorList>
            <person name="Baker B.J."/>
            <person name="Lazar C.S."/>
            <person name="Teske A.P."/>
            <person name="Dick G.J."/>
        </authorList>
    </citation>
    <scope>NUCLEOTIDE SEQUENCE [LARGE SCALE GENOMIC DNA]</scope>
    <source>
        <strain evidence="1">SM1_77</strain>
    </source>
</reference>
<dbReference type="PROSITE" id="PS51257">
    <property type="entry name" value="PROKAR_LIPOPROTEIN"/>
    <property type="match status" value="1"/>
</dbReference>
<proteinExistence type="predicted"/>
<organism evidence="1 2">
    <name type="scientific">candidate division WOR_3 bacterium SM1_77</name>
    <dbReference type="NCBI Taxonomy" id="1703778"/>
    <lineage>
        <taxon>Bacteria</taxon>
        <taxon>Bacteria division WOR-3</taxon>
    </lineage>
</organism>
<dbReference type="AlphaFoldDB" id="A0A0S8K0R7"/>
<sequence>MHAKTVDSTLIACRASKYAALILLASISCLDFQFESEYEDINGLHIEHVHSYSFVGTKILFNGSMGYIANAESLLVYDFTEVDAAVYLGYYAAYNSINDFQICDNCAVLVTDTGIEIVDISDSLPNQLSAVPMFFFGGSVKIDNDNAYVVSPNQLHVVDISDRQNPTLTNSYAFNDNIRQVEIDSNFAYVLVGTDFWVLNVQNPSVIIPIDSTSLPALDIFHPEAFFKKGSFIYFASYTTFAAWLSTCELTLNKDTQVLNHIVVPDRVRKFHMSDEYTLAVSWYAAFLINLRYPTSPCISEETGFGGIDGTIRDDYIFLLTPNLVIFEIKQVE</sequence>
<gene>
    <name evidence="1" type="ORF">AMJ74_03310</name>
</gene>
<dbReference type="InterPro" id="IPR013211">
    <property type="entry name" value="LVIVD"/>
</dbReference>
<dbReference type="Proteomes" id="UP000050975">
    <property type="component" value="Unassembled WGS sequence"/>
</dbReference>
<evidence type="ECO:0008006" key="3">
    <source>
        <dbReference type="Google" id="ProtNLM"/>
    </source>
</evidence>
<comment type="caution">
    <text evidence="1">The sequence shown here is derived from an EMBL/GenBank/DDBJ whole genome shotgun (WGS) entry which is preliminary data.</text>
</comment>
<dbReference type="EMBL" id="LJVE01000048">
    <property type="protein sequence ID" value="KPL14485.1"/>
    <property type="molecule type" value="Genomic_DNA"/>
</dbReference>
<dbReference type="SUPFAM" id="SSF82171">
    <property type="entry name" value="DPP6 N-terminal domain-like"/>
    <property type="match status" value="1"/>
</dbReference>
<evidence type="ECO:0000313" key="1">
    <source>
        <dbReference type="EMBL" id="KPL14485.1"/>
    </source>
</evidence>
<evidence type="ECO:0000313" key="2">
    <source>
        <dbReference type="Proteomes" id="UP000050975"/>
    </source>
</evidence>
<accession>A0A0S8K0R7</accession>
<name>A0A0S8K0R7_UNCW3</name>